<dbReference type="AlphaFoldDB" id="A0A9P4IM19"/>
<organism evidence="2 3">
    <name type="scientific">Rhizodiscina lignyota</name>
    <dbReference type="NCBI Taxonomy" id="1504668"/>
    <lineage>
        <taxon>Eukaryota</taxon>
        <taxon>Fungi</taxon>
        <taxon>Dikarya</taxon>
        <taxon>Ascomycota</taxon>
        <taxon>Pezizomycotina</taxon>
        <taxon>Dothideomycetes</taxon>
        <taxon>Pleosporomycetidae</taxon>
        <taxon>Aulographales</taxon>
        <taxon>Rhizodiscinaceae</taxon>
        <taxon>Rhizodiscina</taxon>
    </lineage>
</organism>
<comment type="caution">
    <text evidence="2">The sequence shown here is derived from an EMBL/GenBank/DDBJ whole genome shotgun (WGS) entry which is preliminary data.</text>
</comment>
<feature type="compositionally biased region" description="Gly residues" evidence="1">
    <location>
        <begin position="355"/>
        <end position="367"/>
    </location>
</feature>
<gene>
    <name evidence="2" type="ORF">NA57DRAFT_63372</name>
</gene>
<evidence type="ECO:0000256" key="1">
    <source>
        <dbReference type="SAM" id="MobiDB-lite"/>
    </source>
</evidence>
<feature type="region of interest" description="Disordered" evidence="1">
    <location>
        <begin position="144"/>
        <end position="216"/>
    </location>
</feature>
<protein>
    <recommendedName>
        <fullName evidence="4">PIN domain-containing protein</fullName>
    </recommendedName>
</protein>
<dbReference type="EMBL" id="ML978122">
    <property type="protein sequence ID" value="KAF2102423.1"/>
    <property type="molecule type" value="Genomic_DNA"/>
</dbReference>
<feature type="compositionally biased region" description="Low complexity" evidence="1">
    <location>
        <begin position="154"/>
        <end position="169"/>
    </location>
</feature>
<sequence>MAGVPKRKVFNVIVDATALISGVRRNTRDGIKKWVNNGAIRLFVPLHTLQQLTNISTTRSDRFGEDAKETLDWLDNITSDPRIMKNGIVQLQESFEAYNTWAEVEEFLLPKTLLSHESETPVDGNITDAMSKMQLDDGLELASMSSKDSNDLRPTTPSSPESAYSSTSPNVLLSSPLKQVDRNGTTSGRKGAGHKKNASLTNSEVSVQSNTNEPRFPKSLQPFFNHILWRIHHTQATDPDQDLGSYILLTNDALKQSIAHRFGIRVKRIEQLRDIIMREDKDVKNRLAMMKRENENTVAGATQNTNDIRPTSKGGLQRGLPASQHVWDPNTFGRATSPSIGKVQPAPIAPPSGPSGRGSLRGRGGRGALNAPRGSATVQRPIPTGPARLSQPQHDPSKPIDPDSFDRPRPRPGFVRGAGRRKLWEPA</sequence>
<evidence type="ECO:0008006" key="4">
    <source>
        <dbReference type="Google" id="ProtNLM"/>
    </source>
</evidence>
<evidence type="ECO:0000313" key="2">
    <source>
        <dbReference type="EMBL" id="KAF2102423.1"/>
    </source>
</evidence>
<feature type="compositionally biased region" description="Basic and acidic residues" evidence="1">
    <location>
        <begin position="395"/>
        <end position="409"/>
    </location>
</feature>
<dbReference type="OrthoDB" id="5361617at2759"/>
<feature type="compositionally biased region" description="Polar residues" evidence="1">
    <location>
        <begin position="198"/>
        <end position="213"/>
    </location>
</feature>
<accession>A0A9P4IM19</accession>
<feature type="region of interest" description="Disordered" evidence="1">
    <location>
        <begin position="295"/>
        <end position="427"/>
    </location>
</feature>
<dbReference type="Proteomes" id="UP000799772">
    <property type="component" value="Unassembled WGS sequence"/>
</dbReference>
<reference evidence="2" key="1">
    <citation type="journal article" date="2020" name="Stud. Mycol.">
        <title>101 Dothideomycetes genomes: a test case for predicting lifestyles and emergence of pathogens.</title>
        <authorList>
            <person name="Haridas S."/>
            <person name="Albert R."/>
            <person name="Binder M."/>
            <person name="Bloem J."/>
            <person name="Labutti K."/>
            <person name="Salamov A."/>
            <person name="Andreopoulos B."/>
            <person name="Baker S."/>
            <person name="Barry K."/>
            <person name="Bills G."/>
            <person name="Bluhm B."/>
            <person name="Cannon C."/>
            <person name="Castanera R."/>
            <person name="Culley D."/>
            <person name="Daum C."/>
            <person name="Ezra D."/>
            <person name="Gonzalez J."/>
            <person name="Henrissat B."/>
            <person name="Kuo A."/>
            <person name="Liang C."/>
            <person name="Lipzen A."/>
            <person name="Lutzoni F."/>
            <person name="Magnuson J."/>
            <person name="Mondo S."/>
            <person name="Nolan M."/>
            <person name="Ohm R."/>
            <person name="Pangilinan J."/>
            <person name="Park H.-J."/>
            <person name="Ramirez L."/>
            <person name="Alfaro M."/>
            <person name="Sun H."/>
            <person name="Tritt A."/>
            <person name="Yoshinaga Y."/>
            <person name="Zwiers L.-H."/>
            <person name="Turgeon B."/>
            <person name="Goodwin S."/>
            <person name="Spatafora J."/>
            <person name="Crous P."/>
            <person name="Grigoriev I."/>
        </authorList>
    </citation>
    <scope>NUCLEOTIDE SEQUENCE</scope>
    <source>
        <strain evidence="2">CBS 133067</strain>
    </source>
</reference>
<evidence type="ECO:0000313" key="3">
    <source>
        <dbReference type="Proteomes" id="UP000799772"/>
    </source>
</evidence>
<keyword evidence="3" id="KW-1185">Reference proteome</keyword>
<name>A0A9P4IM19_9PEZI</name>
<proteinExistence type="predicted"/>
<feature type="compositionally biased region" description="Polar residues" evidence="1">
    <location>
        <begin position="296"/>
        <end position="309"/>
    </location>
</feature>
<feature type="compositionally biased region" description="Polar residues" evidence="1">
    <location>
        <begin position="170"/>
        <end position="188"/>
    </location>
</feature>